<dbReference type="InterPro" id="IPR014710">
    <property type="entry name" value="RmlC-like_jellyroll"/>
</dbReference>
<dbReference type="Proteomes" id="UP000198598">
    <property type="component" value="Unassembled WGS sequence"/>
</dbReference>
<keyword evidence="1" id="KW-0808">Transferase</keyword>
<organism evidence="1 2">
    <name type="scientific">Spirosoma endophyticum</name>
    <dbReference type="NCBI Taxonomy" id="662367"/>
    <lineage>
        <taxon>Bacteria</taxon>
        <taxon>Pseudomonadati</taxon>
        <taxon>Bacteroidota</taxon>
        <taxon>Cytophagia</taxon>
        <taxon>Cytophagales</taxon>
        <taxon>Cytophagaceae</taxon>
        <taxon>Spirosoma</taxon>
    </lineage>
</organism>
<name>A0A1I1KRG3_9BACT</name>
<protein>
    <submittedName>
        <fullName evidence="1">cAMP-binding domain of CRP or a regulatory subunit of cAMP-dependent protein kinases</fullName>
    </submittedName>
</protein>
<keyword evidence="1" id="KW-0418">Kinase</keyword>
<keyword evidence="2" id="KW-1185">Reference proteome</keyword>
<dbReference type="AlphaFoldDB" id="A0A1I1KRG3"/>
<evidence type="ECO:0000313" key="2">
    <source>
        <dbReference type="Proteomes" id="UP000198598"/>
    </source>
</evidence>
<dbReference type="Gene3D" id="2.60.120.10">
    <property type="entry name" value="Jelly Rolls"/>
    <property type="match status" value="1"/>
</dbReference>
<accession>A0A1I1KRG3</accession>
<dbReference type="SUPFAM" id="SSF51206">
    <property type="entry name" value="cAMP-binding domain-like"/>
    <property type="match status" value="1"/>
</dbReference>
<dbReference type="InterPro" id="IPR018490">
    <property type="entry name" value="cNMP-bd_dom_sf"/>
</dbReference>
<gene>
    <name evidence="1" type="ORF">SAMN05216167_10233</name>
</gene>
<evidence type="ECO:0000313" key="1">
    <source>
        <dbReference type="EMBL" id="SFC63424.1"/>
    </source>
</evidence>
<dbReference type="GO" id="GO:0016301">
    <property type="term" value="F:kinase activity"/>
    <property type="evidence" value="ECO:0007669"/>
    <property type="project" value="UniProtKB-KW"/>
</dbReference>
<sequence>MTNPFDQVQQAIQVLNPRITPQEWAYFRQGLTERVLAPKTFFIEAGKPNQLIGFLTRGLIRGYYLNQMGEEISTTFVPENSWVTDYPSLLMGKPSRYYFQCLELTTLVTVSYQHVQQGYNQFMGFERNGRLIAEAILQQQQRRIESFQFDSAEQRYLDFIQENPSLFNRISLTHLSSYLGIERPSLSRIRRKIVGL</sequence>
<proteinExistence type="predicted"/>
<dbReference type="STRING" id="662367.SAMN05216167_10233"/>
<dbReference type="EMBL" id="FOLQ01000002">
    <property type="protein sequence ID" value="SFC63424.1"/>
    <property type="molecule type" value="Genomic_DNA"/>
</dbReference>
<dbReference type="RefSeq" id="WP_093823743.1">
    <property type="nucleotide sequence ID" value="NZ_FOLQ01000002.1"/>
</dbReference>
<reference evidence="1 2" key="1">
    <citation type="submission" date="2016-10" db="EMBL/GenBank/DDBJ databases">
        <authorList>
            <person name="de Groot N.N."/>
        </authorList>
    </citation>
    <scope>NUCLEOTIDE SEQUENCE [LARGE SCALE GENOMIC DNA]</scope>
    <source>
        <strain evidence="1 2">DSM 26130</strain>
    </source>
</reference>
<dbReference type="OrthoDB" id="667553at2"/>